<dbReference type="InterPro" id="IPR000620">
    <property type="entry name" value="EamA_dom"/>
</dbReference>
<comment type="caution">
    <text evidence="10">The sequence shown here is derived from an EMBL/GenBank/DDBJ whole genome shotgun (WGS) entry which is preliminary data.</text>
</comment>
<name>A0A415JES1_BACLI</name>
<sequence>MQKSAESDEEERKETDMNHSSQTKGIIYTALSYLLWGLLPLYWKVLDQTAALDILAHRIIWSFVFMCGVLLVLRQWKNGVKAFRSLSGNRKEFVPLILSSVLISINWYVYIWAVSNGYILEASLGYYINPLVSIVLGIVFLKEKLTRMQGAAVLLAALGVLISAFQYGSVPYIALMLAFSFGLYGLAKKRTSLSSAIGLTLETMMIAPVAAIYLLFFSHPEKAQAASGSIGMMVLLFLAGVLTAIPLLLFAEGAKKLPLYQVGILQYIAPTITLCLGVFVYHEPFNSSKVFTFSCIWAALILFTLSQFQWKRPEKVFLKRKKSFHP</sequence>
<evidence type="ECO:0000256" key="7">
    <source>
        <dbReference type="ARBA" id="ARBA00023136"/>
    </source>
</evidence>
<feature type="transmembrane region" description="Helical" evidence="8">
    <location>
        <begin position="55"/>
        <end position="73"/>
    </location>
</feature>
<feature type="transmembrane region" description="Helical" evidence="8">
    <location>
        <begin position="124"/>
        <end position="141"/>
    </location>
</feature>
<dbReference type="AlphaFoldDB" id="A0A415JES1"/>
<organism evidence="10 11">
    <name type="scientific">Bacillus licheniformis</name>
    <dbReference type="NCBI Taxonomy" id="1402"/>
    <lineage>
        <taxon>Bacteria</taxon>
        <taxon>Bacillati</taxon>
        <taxon>Bacillota</taxon>
        <taxon>Bacilli</taxon>
        <taxon>Bacillales</taxon>
        <taxon>Bacillaceae</taxon>
        <taxon>Bacillus</taxon>
    </lineage>
</organism>
<protein>
    <recommendedName>
        <fullName evidence="9">EamA domain-containing protein</fullName>
    </recommendedName>
</protein>
<keyword evidence="4" id="KW-1003">Cell membrane</keyword>
<evidence type="ECO:0000259" key="9">
    <source>
        <dbReference type="Pfam" id="PF00892"/>
    </source>
</evidence>
<gene>
    <name evidence="10" type="ORF">CHCC16736_2278</name>
</gene>
<evidence type="ECO:0000256" key="2">
    <source>
        <dbReference type="ARBA" id="ARBA00007362"/>
    </source>
</evidence>
<feature type="transmembrane region" description="Helical" evidence="8">
    <location>
        <begin position="230"/>
        <end position="250"/>
    </location>
</feature>
<feature type="transmembrane region" description="Helical" evidence="8">
    <location>
        <begin position="262"/>
        <end position="282"/>
    </location>
</feature>
<feature type="transmembrane region" description="Helical" evidence="8">
    <location>
        <begin position="148"/>
        <end position="165"/>
    </location>
</feature>
<dbReference type="PANTHER" id="PTHR22911">
    <property type="entry name" value="ACYL-MALONYL CONDENSING ENZYME-RELATED"/>
    <property type="match status" value="1"/>
</dbReference>
<dbReference type="InterPro" id="IPR004626">
    <property type="entry name" value="RarD"/>
</dbReference>
<keyword evidence="6 8" id="KW-1133">Transmembrane helix</keyword>
<accession>A0A415JES1</accession>
<evidence type="ECO:0000256" key="3">
    <source>
        <dbReference type="ARBA" id="ARBA00022448"/>
    </source>
</evidence>
<keyword evidence="3" id="KW-0813">Transport</keyword>
<evidence type="ECO:0000313" key="10">
    <source>
        <dbReference type="EMBL" id="TWL20994.1"/>
    </source>
</evidence>
<dbReference type="PANTHER" id="PTHR22911:SF137">
    <property type="entry name" value="SOLUTE CARRIER FAMILY 35 MEMBER G2-RELATED"/>
    <property type="match status" value="1"/>
</dbReference>
<evidence type="ECO:0000256" key="1">
    <source>
        <dbReference type="ARBA" id="ARBA00004651"/>
    </source>
</evidence>
<dbReference type="EMBL" id="NILC01000033">
    <property type="protein sequence ID" value="TWL20994.1"/>
    <property type="molecule type" value="Genomic_DNA"/>
</dbReference>
<dbReference type="Proteomes" id="UP000435910">
    <property type="component" value="Unassembled WGS sequence"/>
</dbReference>
<comment type="similarity">
    <text evidence="2">Belongs to the EamA transporter family.</text>
</comment>
<dbReference type="GO" id="GO:0005886">
    <property type="term" value="C:plasma membrane"/>
    <property type="evidence" value="ECO:0007669"/>
    <property type="project" value="UniProtKB-SubCell"/>
</dbReference>
<evidence type="ECO:0000256" key="6">
    <source>
        <dbReference type="ARBA" id="ARBA00022989"/>
    </source>
</evidence>
<evidence type="ECO:0000256" key="8">
    <source>
        <dbReference type="SAM" id="Phobius"/>
    </source>
</evidence>
<feature type="transmembrane region" description="Helical" evidence="8">
    <location>
        <begin position="199"/>
        <end position="218"/>
    </location>
</feature>
<dbReference type="SUPFAM" id="SSF103481">
    <property type="entry name" value="Multidrug resistance efflux transporter EmrE"/>
    <property type="match status" value="2"/>
</dbReference>
<feature type="transmembrane region" description="Helical" evidence="8">
    <location>
        <begin position="93"/>
        <end position="112"/>
    </location>
</feature>
<keyword evidence="5 8" id="KW-0812">Transmembrane</keyword>
<evidence type="ECO:0000256" key="5">
    <source>
        <dbReference type="ARBA" id="ARBA00022692"/>
    </source>
</evidence>
<dbReference type="InterPro" id="IPR037185">
    <property type="entry name" value="EmrE-like"/>
</dbReference>
<dbReference type="NCBIfam" id="TIGR00688">
    <property type="entry name" value="rarD"/>
    <property type="match status" value="1"/>
</dbReference>
<keyword evidence="7 8" id="KW-0472">Membrane</keyword>
<feature type="domain" description="EamA" evidence="9">
    <location>
        <begin position="173"/>
        <end position="304"/>
    </location>
</feature>
<evidence type="ECO:0000256" key="4">
    <source>
        <dbReference type="ARBA" id="ARBA00022475"/>
    </source>
</evidence>
<feature type="transmembrane region" description="Helical" evidence="8">
    <location>
        <begin position="288"/>
        <end position="310"/>
    </location>
</feature>
<comment type="subcellular location">
    <subcellularLocation>
        <location evidence="1">Cell membrane</location>
        <topology evidence="1">Multi-pass membrane protein</topology>
    </subcellularLocation>
</comment>
<dbReference type="Pfam" id="PF00892">
    <property type="entry name" value="EamA"/>
    <property type="match status" value="2"/>
</dbReference>
<evidence type="ECO:0000313" key="11">
    <source>
        <dbReference type="Proteomes" id="UP000435910"/>
    </source>
</evidence>
<feature type="domain" description="EamA" evidence="9">
    <location>
        <begin position="24"/>
        <end position="163"/>
    </location>
</feature>
<proteinExistence type="inferred from homology"/>
<reference evidence="10 11" key="1">
    <citation type="submission" date="2019-06" db="EMBL/GenBank/DDBJ databases">
        <title>Genome sequence analysis of &gt;100 Bacillus licheniformis strains suggests intrinsic resistance to this species.</title>
        <authorList>
            <person name="Wels M."/>
            <person name="Siezen R.J."/>
            <person name="Johansen E."/>
            <person name="Stuer-Lauridsen B."/>
            <person name="Bjerre K."/>
            <person name="Nielsen B.K.K."/>
        </authorList>
    </citation>
    <scope>NUCLEOTIDE SEQUENCE [LARGE SCALE GENOMIC DNA]</scope>
    <source>
        <strain evidence="10 11">BAC-16736</strain>
    </source>
</reference>
<feature type="transmembrane region" description="Helical" evidence="8">
    <location>
        <begin position="25"/>
        <end position="43"/>
    </location>
</feature>